<dbReference type="PANTHER" id="PTHR23294:SF0">
    <property type="entry name" value="UNC93-LIKE PROTEIN MFSD11"/>
    <property type="match status" value="1"/>
</dbReference>
<keyword evidence="11" id="KW-1185">Reference proteome</keyword>
<feature type="transmembrane region" description="Helical" evidence="9">
    <location>
        <begin position="37"/>
        <end position="56"/>
    </location>
</feature>
<comment type="subcellular location">
    <subcellularLocation>
        <location evidence="1">Membrane</location>
        <topology evidence="1">Multi-pass membrane protein</topology>
    </subcellularLocation>
</comment>
<dbReference type="OrthoDB" id="196103at2759"/>
<dbReference type="Gene3D" id="1.20.1250.20">
    <property type="entry name" value="MFS general substrate transporter like domains"/>
    <property type="match status" value="1"/>
</dbReference>
<keyword evidence="3 9" id="KW-0812">Transmembrane</keyword>
<evidence type="ECO:0000256" key="5">
    <source>
        <dbReference type="ARBA" id="ARBA00023136"/>
    </source>
</evidence>
<reference evidence="10" key="2">
    <citation type="submission" date="2017-10" db="EMBL/GenBank/DDBJ databases">
        <title>Ladona fulva Genome sequencing and assembly.</title>
        <authorList>
            <person name="Murali S."/>
            <person name="Richards S."/>
            <person name="Bandaranaike D."/>
            <person name="Bellair M."/>
            <person name="Blankenburg K."/>
            <person name="Chao H."/>
            <person name="Dinh H."/>
            <person name="Doddapaneni H."/>
            <person name="Dugan-Rocha S."/>
            <person name="Elkadiri S."/>
            <person name="Gnanaolivu R."/>
            <person name="Hernandez B."/>
            <person name="Skinner E."/>
            <person name="Javaid M."/>
            <person name="Lee S."/>
            <person name="Li M."/>
            <person name="Ming W."/>
            <person name="Munidasa M."/>
            <person name="Muniz J."/>
            <person name="Nguyen L."/>
            <person name="Hughes D."/>
            <person name="Osuji N."/>
            <person name="Pu L.-L."/>
            <person name="Puazo M."/>
            <person name="Qu C."/>
            <person name="Quiroz J."/>
            <person name="Raj R."/>
            <person name="Weissenberger G."/>
            <person name="Xin Y."/>
            <person name="Zou X."/>
            <person name="Han Y."/>
            <person name="Worley K."/>
            <person name="Muzny D."/>
            <person name="Gibbs R."/>
        </authorList>
    </citation>
    <scope>NUCLEOTIDE SEQUENCE</scope>
    <source>
        <strain evidence="10">Sampled in the wild</strain>
    </source>
</reference>
<comment type="similarity">
    <text evidence="2">Belongs to the unc-93 family.</text>
</comment>
<comment type="caution">
    <text evidence="10">The sequence shown here is derived from an EMBL/GenBank/DDBJ whole genome shotgun (WGS) entry which is preliminary data.</text>
</comment>
<protein>
    <recommendedName>
        <fullName evidence="7">UNC93-like protein MFSD11</fullName>
    </recommendedName>
    <alternativeName>
        <fullName evidence="8">Major facilitator superfamily domain-containing protein 11</fullName>
    </alternativeName>
</protein>
<evidence type="ECO:0000313" key="10">
    <source>
        <dbReference type="EMBL" id="KAG8236565.1"/>
    </source>
</evidence>
<dbReference type="GO" id="GO:0016020">
    <property type="term" value="C:membrane"/>
    <property type="evidence" value="ECO:0007669"/>
    <property type="project" value="UniProtKB-SubCell"/>
</dbReference>
<evidence type="ECO:0000256" key="6">
    <source>
        <dbReference type="ARBA" id="ARBA00023180"/>
    </source>
</evidence>
<evidence type="ECO:0000313" key="11">
    <source>
        <dbReference type="Proteomes" id="UP000792457"/>
    </source>
</evidence>
<feature type="transmembrane region" description="Helical" evidence="9">
    <location>
        <begin position="108"/>
        <end position="128"/>
    </location>
</feature>
<dbReference type="InterPro" id="IPR051617">
    <property type="entry name" value="UNC-93-like_regulator"/>
</dbReference>
<dbReference type="InterPro" id="IPR010291">
    <property type="entry name" value="Ion_channel_UNC-93"/>
</dbReference>
<evidence type="ECO:0000256" key="3">
    <source>
        <dbReference type="ARBA" id="ARBA00022692"/>
    </source>
</evidence>
<proteinExistence type="inferred from homology"/>
<keyword evidence="4 9" id="KW-1133">Transmembrane helix</keyword>
<feature type="transmembrane region" description="Helical" evidence="9">
    <location>
        <begin position="167"/>
        <end position="184"/>
    </location>
</feature>
<dbReference type="EMBL" id="KZ309043">
    <property type="protein sequence ID" value="KAG8236565.1"/>
    <property type="molecule type" value="Genomic_DNA"/>
</dbReference>
<evidence type="ECO:0000256" key="7">
    <source>
        <dbReference type="ARBA" id="ARBA00040302"/>
    </source>
</evidence>
<feature type="transmembrane region" description="Helical" evidence="9">
    <location>
        <begin position="282"/>
        <end position="303"/>
    </location>
</feature>
<feature type="transmembrane region" description="Helical" evidence="9">
    <location>
        <begin position="76"/>
        <end position="96"/>
    </location>
</feature>
<dbReference type="SUPFAM" id="SSF103473">
    <property type="entry name" value="MFS general substrate transporter"/>
    <property type="match status" value="1"/>
</dbReference>
<organism evidence="10 11">
    <name type="scientific">Ladona fulva</name>
    <name type="common">Scarce chaser dragonfly</name>
    <name type="synonym">Libellula fulva</name>
    <dbReference type="NCBI Taxonomy" id="123851"/>
    <lineage>
        <taxon>Eukaryota</taxon>
        <taxon>Metazoa</taxon>
        <taxon>Ecdysozoa</taxon>
        <taxon>Arthropoda</taxon>
        <taxon>Hexapoda</taxon>
        <taxon>Insecta</taxon>
        <taxon>Pterygota</taxon>
        <taxon>Palaeoptera</taxon>
        <taxon>Odonata</taxon>
        <taxon>Epiprocta</taxon>
        <taxon>Anisoptera</taxon>
        <taxon>Libelluloidea</taxon>
        <taxon>Libellulidae</taxon>
        <taxon>Ladona</taxon>
    </lineage>
</organism>
<keyword evidence="5 9" id="KW-0472">Membrane</keyword>
<feature type="transmembrane region" description="Helical" evidence="9">
    <location>
        <begin position="205"/>
        <end position="232"/>
    </location>
</feature>
<dbReference type="PANTHER" id="PTHR23294">
    <property type="entry name" value="ET TRANSLATION PRODUCT-RELATED"/>
    <property type="match status" value="1"/>
</dbReference>
<gene>
    <name evidence="10" type="ORF">J437_LFUL017021</name>
</gene>
<dbReference type="Pfam" id="PF05978">
    <property type="entry name" value="UNC-93"/>
    <property type="match status" value="2"/>
</dbReference>
<evidence type="ECO:0000256" key="4">
    <source>
        <dbReference type="ARBA" id="ARBA00022989"/>
    </source>
</evidence>
<dbReference type="Proteomes" id="UP000792457">
    <property type="component" value="Unassembled WGS sequence"/>
</dbReference>
<dbReference type="InterPro" id="IPR036259">
    <property type="entry name" value="MFS_trans_sf"/>
</dbReference>
<evidence type="ECO:0000256" key="2">
    <source>
        <dbReference type="ARBA" id="ARBA00009172"/>
    </source>
</evidence>
<sequence length="332" mass="35925">MRGQLLAEALLVATDPSQIPKCRWALFILSFLLPKTWLLYLASVVIGFGAAIIWTGQGNYLTLNSDSSTMSRNSGIFWAMLQSSMFFGNLFVYFQFQGKTKIDADTRLLVFIVLTVLAGVGIIFLLVLRTSVSSDSHDSIAAVEDVPPLGPLQALKNSFALFFTKDMALLSLAFFYTGLELSFYSGVYSPSVGFTKQFGANAKQLVGLSGIFIGLGEVFGIAYLAMLCSFFLGFGDSCFNTQIYSILGGIYADDSAPAFALFKFVQSVAAAASFFYSSHVGLHAQLAILVATACVGTLSFCLVEWSTYTKDKQKNKNEMDNSCVQGSHAGLA</sequence>
<accession>A0A8K0KMW8</accession>
<evidence type="ECO:0000256" key="1">
    <source>
        <dbReference type="ARBA" id="ARBA00004141"/>
    </source>
</evidence>
<name>A0A8K0KMW8_LADFU</name>
<dbReference type="AlphaFoldDB" id="A0A8K0KMW8"/>
<keyword evidence="6" id="KW-0325">Glycoprotein</keyword>
<reference evidence="10" key="1">
    <citation type="submission" date="2013-04" db="EMBL/GenBank/DDBJ databases">
        <authorList>
            <person name="Qu J."/>
            <person name="Murali S.C."/>
            <person name="Bandaranaike D."/>
            <person name="Bellair M."/>
            <person name="Blankenburg K."/>
            <person name="Chao H."/>
            <person name="Dinh H."/>
            <person name="Doddapaneni H."/>
            <person name="Downs B."/>
            <person name="Dugan-Rocha S."/>
            <person name="Elkadiri S."/>
            <person name="Gnanaolivu R.D."/>
            <person name="Hernandez B."/>
            <person name="Javaid M."/>
            <person name="Jayaseelan J.C."/>
            <person name="Lee S."/>
            <person name="Li M."/>
            <person name="Ming W."/>
            <person name="Munidasa M."/>
            <person name="Muniz J."/>
            <person name="Nguyen L."/>
            <person name="Ongeri F."/>
            <person name="Osuji N."/>
            <person name="Pu L.-L."/>
            <person name="Puazo M."/>
            <person name="Qu C."/>
            <person name="Quiroz J."/>
            <person name="Raj R."/>
            <person name="Weissenberger G."/>
            <person name="Xin Y."/>
            <person name="Zou X."/>
            <person name="Han Y."/>
            <person name="Richards S."/>
            <person name="Worley K."/>
            <person name="Muzny D."/>
            <person name="Gibbs R."/>
        </authorList>
    </citation>
    <scope>NUCLEOTIDE SEQUENCE</scope>
    <source>
        <strain evidence="10">Sampled in the wild</strain>
    </source>
</reference>
<evidence type="ECO:0000256" key="8">
    <source>
        <dbReference type="ARBA" id="ARBA00041910"/>
    </source>
</evidence>
<evidence type="ECO:0000256" key="9">
    <source>
        <dbReference type="SAM" id="Phobius"/>
    </source>
</evidence>